<accession>A0AAV7JSK2</accession>
<dbReference type="EMBL" id="JAKMXF010000302">
    <property type="protein sequence ID" value="KAI6651702.1"/>
    <property type="molecule type" value="Genomic_DNA"/>
</dbReference>
<dbReference type="Proteomes" id="UP001165289">
    <property type="component" value="Unassembled WGS sequence"/>
</dbReference>
<reference evidence="3 4" key="1">
    <citation type="journal article" date="2023" name="BMC Biol.">
        <title>The compact genome of the sponge Oopsacas minuta (Hexactinellida) is lacking key metazoan core genes.</title>
        <authorList>
            <person name="Santini S."/>
            <person name="Schenkelaars Q."/>
            <person name="Jourda C."/>
            <person name="Duchesne M."/>
            <person name="Belahbib H."/>
            <person name="Rocher C."/>
            <person name="Selva M."/>
            <person name="Riesgo A."/>
            <person name="Vervoort M."/>
            <person name="Leys S.P."/>
            <person name="Kodjabachian L."/>
            <person name="Le Bivic A."/>
            <person name="Borchiellini C."/>
            <person name="Claverie J.M."/>
            <person name="Renard E."/>
        </authorList>
    </citation>
    <scope>NUCLEOTIDE SEQUENCE [LARGE SCALE GENOMIC DNA]</scope>
    <source>
        <strain evidence="3">SPO-2</strain>
    </source>
</reference>
<evidence type="ECO:0000256" key="2">
    <source>
        <dbReference type="SAM" id="Phobius"/>
    </source>
</evidence>
<gene>
    <name evidence="3" type="ORF">LOD99_4950</name>
</gene>
<feature type="transmembrane region" description="Helical" evidence="2">
    <location>
        <begin position="16"/>
        <end position="41"/>
    </location>
</feature>
<keyword evidence="4" id="KW-1185">Reference proteome</keyword>
<evidence type="ECO:0000256" key="1">
    <source>
        <dbReference type="SAM" id="MobiDB-lite"/>
    </source>
</evidence>
<feature type="transmembrane region" description="Helical" evidence="2">
    <location>
        <begin position="188"/>
        <end position="207"/>
    </location>
</feature>
<keyword evidence="2" id="KW-0472">Membrane</keyword>
<keyword evidence="2" id="KW-0812">Transmembrane</keyword>
<evidence type="ECO:0000313" key="4">
    <source>
        <dbReference type="Proteomes" id="UP001165289"/>
    </source>
</evidence>
<feature type="region of interest" description="Disordered" evidence="1">
    <location>
        <begin position="240"/>
        <end position="267"/>
    </location>
</feature>
<evidence type="ECO:0000313" key="3">
    <source>
        <dbReference type="EMBL" id="KAI6651702.1"/>
    </source>
</evidence>
<comment type="caution">
    <text evidence="3">The sequence shown here is derived from an EMBL/GenBank/DDBJ whole genome shotgun (WGS) entry which is preliminary data.</text>
</comment>
<protein>
    <submittedName>
        <fullName evidence="3">Ancient ubiquitous protein 1 isoform X3</fullName>
    </submittedName>
</protein>
<sequence>MEDYAFLFNVAKTTLLIAYTPLGIILCISRFFLAIQTCVVLSILPEEFFLSRLIRGVTSVFLGMYVKRENFETRLQNTRVFVAYRDTHLAHIASRIALPVMVLHTKQFMMGWLFGQVSCGESTCLRYEAEKILNRRIEVRPVLHITGENKSFHFDEWPFFLHQAIHPMSITTYNPLLPSYVKLPSSTILDLIFLFYFPITFITVRIYPSLRRQEQEMTQEFRRRIEEVLQEAVTNPSIAFQAPNRNNQHRQHIRQTTLPNSKNDRDNVLHERKQILTNENLRKFKDKYGPPSM</sequence>
<dbReference type="AlphaFoldDB" id="A0AAV7JSK2"/>
<organism evidence="3 4">
    <name type="scientific">Oopsacas minuta</name>
    <dbReference type="NCBI Taxonomy" id="111878"/>
    <lineage>
        <taxon>Eukaryota</taxon>
        <taxon>Metazoa</taxon>
        <taxon>Porifera</taxon>
        <taxon>Hexactinellida</taxon>
        <taxon>Hexasterophora</taxon>
        <taxon>Lyssacinosida</taxon>
        <taxon>Leucopsacidae</taxon>
        <taxon>Oopsacas</taxon>
    </lineage>
</organism>
<keyword evidence="2" id="KW-1133">Transmembrane helix</keyword>
<proteinExistence type="predicted"/>
<name>A0AAV7JSK2_9METZ</name>